<evidence type="ECO:0000256" key="3">
    <source>
        <dbReference type="ARBA" id="ARBA00022837"/>
    </source>
</evidence>
<dbReference type="InterPro" id="IPR001343">
    <property type="entry name" value="Hemolysn_Ca-bd"/>
</dbReference>
<dbReference type="SUPFAM" id="SSF51120">
    <property type="entry name" value="beta-Roll"/>
    <property type="match status" value="2"/>
</dbReference>
<dbReference type="OrthoDB" id="733404at2"/>
<dbReference type="PANTHER" id="PTHR38340">
    <property type="entry name" value="S-LAYER PROTEIN"/>
    <property type="match status" value="1"/>
</dbReference>
<organism evidence="6 7">
    <name type="scientific">Ursidibacter maritimus</name>
    <dbReference type="NCBI Taxonomy" id="1331689"/>
    <lineage>
        <taxon>Bacteria</taxon>
        <taxon>Pseudomonadati</taxon>
        <taxon>Pseudomonadota</taxon>
        <taxon>Gammaproteobacteria</taxon>
        <taxon>Pasteurellales</taxon>
        <taxon>Pasteurellaceae</taxon>
        <taxon>Ursidibacter</taxon>
    </lineage>
</organism>
<keyword evidence="8" id="KW-1185">Reference proteome</keyword>
<sequence length="1557" mass="169977">MSVYHLKVTTKTSERNVVLSQNQTVRILAEDNTKYQIFNEQGELINEFKKAEVNQENIVIYLDSVNKPNLILENYYAHYPIENPQYLSDISASLATASKDSPFVLASEVGVSGLSKAVLYGLGAVATLGSVFTFFKSGSSNPRKGAPESTEPEEKLVTPAIPDTKEKPAIPDNKEKPVTPITREPRQLPQTEPSETIEPINVNIQLNSVTADNVINIVEQATNITISGAFTADQPLTSAKVVLEIGGQKIDAIVEGNQFKAEVSGNLLAENNQINATVEVTNDKSKGMASSSLGYLVDIILTHPTISLNEITEDNVINLTESQNTQIISGKVTNTEGSNAKAGDNVVIQLGDHIFNVKLDENLQFSVEINGQILSENNKLDVALVTADSAGNKITTKTEKSYRVDTVIDKPLITIDTIATDDVINAVEARTETIIVTGSVANVENSEAKAGDIVHLQVGELIVEAPLTEQLTFSVPVSTVALVNHKNITASLLTKDSVNNSVTAEKTRAVTVDTELNLSVIIDKITDDNALNQAESAKAITLSGRYTADADLKDGTVLIKVLVNGETQVAEVNEADKSWSLTLAGQSLVNQQGENKLTVQISAEDKVSNQAESQKEHSYQVDTVIGKPVVTITSIADDNVIDAEEAQGAVTIKGLVENSEGDRPVILKCPCSSCASGWKEVEAPVVDGKFELTVTVSDTSLADARLKSLERKIKANYTAEDQVGNTADADEASLNYELDLYSEINLTKIGENFTFNPNQMTRISGSITEFESWTSNNQVRNWYNEGQNAQNIRTVNMMIGDKTYKVGFNGKTKTFQVDIPNDELRTLAGKEISISFADDIIYKYARIYGATYNDAKKSWSIANEVNRTPTAKSFTLESDALVKTADNRYQVKEQPVTTEISGVVKGSLAKVGADVEIKIGNQTFTTQVKEDKTFSYDVPSEFLSTNSEKTVTATLKNTGSQIVMDTEGYIVENGADSKFVSQHKEVLPNARKTDHTKDDYNFFYPIHIADDTSGAMYGFHRSYPVGGTETPLTIKYYFARQSELSTILESNFNGKHLSSAFIGLDGYDDIKEYTKLAYDVISRYTNLRFEEVNSYQDVKGRTGQLIIGVEKFKPAWEWAGGFGHSGDNVMWNVSNYKNGGYNDFFRLVLHETAHALNMVHVDDPLKNLGYGSEASVEFIHMSYNRNPMFSEMRDLRLYDLAYLHYRFGVNREHRAGNDVYTFKKYNARSADGDVYIWDGNGVDTFDASNEKEGVTVNLTPGSWNYVGTEKKKQFLGIDPTTYSKSEYFDLASDANFGSSSFNGKQQVTFSNYQEGQSFIGYGTQIENLIGSAFNDTLTGNNANNQIFGGKGVDIIKGGLGNDFINGGEGADLMFGEQGNDIYVVDNVADVVTEKADEGTDHIYSLVNYTLDENVENLTLIGTSAKEGKGNALSNVIRGNDTGNTLNGLEGDDTLIGGLGIDTLTGGAGKDTFVFESALNGKADIITDFVSGEDKIGLSKTIFASLNDDLGNLNSHLFYDQVSGELRYNGENTGVDNAIHFATIAGLQQLEATQFTLV</sequence>
<dbReference type="EMBL" id="JABULY010000005">
    <property type="protein sequence ID" value="MBV6532095.1"/>
    <property type="molecule type" value="Genomic_DNA"/>
</dbReference>
<evidence type="ECO:0000313" key="7">
    <source>
        <dbReference type="Proteomes" id="UP000732858"/>
    </source>
</evidence>
<dbReference type="RefSeq" id="WP_157403095.1">
    <property type="nucleotide sequence ID" value="NZ_JABULY010000005.1"/>
</dbReference>
<evidence type="ECO:0000256" key="2">
    <source>
        <dbReference type="ARBA" id="ARBA00022525"/>
    </source>
</evidence>
<dbReference type="Proteomes" id="UP000732858">
    <property type="component" value="Unassembled WGS sequence"/>
</dbReference>
<dbReference type="NCBIfam" id="NF012196">
    <property type="entry name" value="Ig_like_ice"/>
    <property type="match status" value="3"/>
</dbReference>
<feature type="region of interest" description="Disordered" evidence="4">
    <location>
        <begin position="138"/>
        <end position="193"/>
    </location>
</feature>
<dbReference type="InterPro" id="IPR011049">
    <property type="entry name" value="Serralysin-like_metalloprot_C"/>
</dbReference>
<name>A0A949T1P8_9PAST</name>
<comment type="caution">
    <text evidence="6">The sequence shown here is derived from an EMBL/GenBank/DDBJ whole genome shotgun (WGS) entry which is preliminary data.</text>
</comment>
<dbReference type="EMBL" id="JABUMC010000010">
    <property type="protein sequence ID" value="MBV6546791.1"/>
    <property type="molecule type" value="Genomic_DNA"/>
</dbReference>
<keyword evidence="3" id="KW-0106">Calcium</keyword>
<gene>
    <name evidence="5" type="ORF">HT657_08130</name>
    <name evidence="6" type="ORF">HT672_05755</name>
</gene>
<dbReference type="InterPro" id="IPR049826">
    <property type="entry name" value="Ig-like_ice"/>
</dbReference>
<evidence type="ECO:0000256" key="4">
    <source>
        <dbReference type="SAM" id="MobiDB-lite"/>
    </source>
</evidence>
<dbReference type="GO" id="GO:0008237">
    <property type="term" value="F:metallopeptidase activity"/>
    <property type="evidence" value="ECO:0007669"/>
    <property type="project" value="InterPro"/>
</dbReference>
<dbReference type="GeneID" id="65548950"/>
<evidence type="ECO:0000313" key="8">
    <source>
        <dbReference type="Proteomes" id="UP001196379"/>
    </source>
</evidence>
<dbReference type="PRINTS" id="PR00313">
    <property type="entry name" value="CABNDNGRPT"/>
</dbReference>
<dbReference type="PROSITE" id="PS00330">
    <property type="entry name" value="HEMOLYSIN_CALCIUM"/>
    <property type="match status" value="2"/>
</dbReference>
<evidence type="ECO:0000256" key="1">
    <source>
        <dbReference type="ARBA" id="ARBA00004613"/>
    </source>
</evidence>
<dbReference type="Gene3D" id="2.60.40.10">
    <property type="entry name" value="Immunoglobulins"/>
    <property type="match status" value="6"/>
</dbReference>
<dbReference type="NCBIfam" id="NF033510">
    <property type="entry name" value="Ca_tandemer"/>
    <property type="match status" value="2"/>
</dbReference>
<dbReference type="GO" id="GO:0005509">
    <property type="term" value="F:calcium ion binding"/>
    <property type="evidence" value="ECO:0007669"/>
    <property type="project" value="InterPro"/>
</dbReference>
<dbReference type="Gene3D" id="2.150.10.10">
    <property type="entry name" value="Serralysin-like metalloprotease, C-terminal"/>
    <property type="match status" value="2"/>
</dbReference>
<keyword evidence="2" id="KW-0964">Secreted</keyword>
<accession>A0A949T1P8</accession>
<dbReference type="Gene3D" id="3.40.390.10">
    <property type="entry name" value="Collagenase (Catalytic Domain)"/>
    <property type="match status" value="1"/>
</dbReference>
<protein>
    <submittedName>
        <fullName evidence="6">Ig-like domain-containing protein</fullName>
    </submittedName>
</protein>
<dbReference type="InterPro" id="IPR013783">
    <property type="entry name" value="Ig-like_fold"/>
</dbReference>
<dbReference type="PANTHER" id="PTHR38340:SF1">
    <property type="entry name" value="S-LAYER PROTEIN"/>
    <property type="match status" value="1"/>
</dbReference>
<proteinExistence type="predicted"/>
<feature type="compositionally biased region" description="Basic and acidic residues" evidence="4">
    <location>
        <begin position="163"/>
        <end position="177"/>
    </location>
</feature>
<dbReference type="GO" id="GO:0005576">
    <property type="term" value="C:extracellular region"/>
    <property type="evidence" value="ECO:0007669"/>
    <property type="project" value="UniProtKB-SubCell"/>
</dbReference>
<dbReference type="Pfam" id="PF00353">
    <property type="entry name" value="HemolysinCabind"/>
    <property type="match status" value="2"/>
</dbReference>
<dbReference type="InterPro" id="IPR018511">
    <property type="entry name" value="Hemolysin-typ_Ca-bd_CS"/>
</dbReference>
<dbReference type="InterPro" id="IPR024079">
    <property type="entry name" value="MetalloPept_cat_dom_sf"/>
</dbReference>
<dbReference type="SUPFAM" id="SSF55486">
    <property type="entry name" value="Metalloproteases ('zincins'), catalytic domain"/>
    <property type="match status" value="1"/>
</dbReference>
<reference evidence="6 8" key="1">
    <citation type="journal article" date="2021" name="Mol. Ecol.">
        <title>Polar bear-adapted Ursidibacter maritimus are remarkably conserved after generations in captivity.</title>
        <authorList>
            <person name="Espinosa-Gongora C."/>
            <person name="Hansen M.J."/>
            <person name="Bertelsen M.F."/>
            <person name="Bojesen A.M."/>
        </authorList>
    </citation>
    <scope>NUCLEOTIDE SEQUENCE</scope>
    <source>
        <strain evidence="6">Pb43105x</strain>
        <strain evidence="5 8">Pb43106</strain>
    </source>
</reference>
<evidence type="ECO:0000313" key="6">
    <source>
        <dbReference type="EMBL" id="MBV6546791.1"/>
    </source>
</evidence>
<comment type="subcellular location">
    <subcellularLocation>
        <location evidence="1">Secreted</location>
    </subcellularLocation>
</comment>
<evidence type="ECO:0000313" key="5">
    <source>
        <dbReference type="EMBL" id="MBV6532095.1"/>
    </source>
</evidence>
<dbReference type="Proteomes" id="UP001196379">
    <property type="component" value="Unassembled WGS sequence"/>
</dbReference>
<dbReference type="InterPro" id="IPR050557">
    <property type="entry name" value="RTX_toxin/Mannuronan_C5-epim"/>
</dbReference>